<evidence type="ECO:0000313" key="2">
    <source>
        <dbReference type="Proteomes" id="UP000254792"/>
    </source>
</evidence>
<accession>A0A345Z596</accession>
<protein>
    <submittedName>
        <fullName evidence="1">Uncharacterized protein</fullName>
    </submittedName>
</protein>
<keyword evidence="2" id="KW-1185">Reference proteome</keyword>
<proteinExistence type="predicted"/>
<dbReference type="RefSeq" id="WP_115558659.1">
    <property type="nucleotide sequence ID" value="NZ_CP031376.1"/>
</dbReference>
<gene>
    <name evidence="1" type="ORF">SALLE_v1c11050</name>
</gene>
<sequence length="210" mass="24293">MIKYDNGKLIINFTQSNAYGIRQLKIKDQPPTKIKSNMKKITIDRESAEELKKFYNKSKMNLPILFRGFKINKSTIIKLYDEIESQINDEIFNGDGEVFLIDEEIINGPDQIEGNLLLKLRDPNRDEIIISFLAISAGGEFIDRKSKNEYLQFNNAVFSCVFHDFVKGIIDLKEKEIFFKVNFQKIIEAGLGLVEPKKYNRKTKEDISNG</sequence>
<name>A0A345Z596_9MOLU</name>
<dbReference type="EMBL" id="CP031376">
    <property type="protein sequence ID" value="AXK51775.1"/>
    <property type="molecule type" value="Genomic_DNA"/>
</dbReference>
<reference evidence="1 2" key="1">
    <citation type="submission" date="2018-07" db="EMBL/GenBank/DDBJ databases">
        <title>Complete genome sequence of Spiroplasma alleghenense PLHS-1 (ATCC 51752).</title>
        <authorList>
            <person name="Chou L."/>
            <person name="Lee T.-Y."/>
            <person name="Tsai Y.-M."/>
            <person name="Kuo C.-H."/>
        </authorList>
    </citation>
    <scope>NUCLEOTIDE SEQUENCE [LARGE SCALE GENOMIC DNA]</scope>
    <source>
        <strain evidence="1 2">PLHS-1</strain>
    </source>
</reference>
<organism evidence="1 2">
    <name type="scientific">Spiroplasma alleghenense</name>
    <dbReference type="NCBI Taxonomy" id="216931"/>
    <lineage>
        <taxon>Bacteria</taxon>
        <taxon>Bacillati</taxon>
        <taxon>Mycoplasmatota</taxon>
        <taxon>Mollicutes</taxon>
        <taxon>Entomoplasmatales</taxon>
        <taxon>Spiroplasmataceae</taxon>
        <taxon>Spiroplasma</taxon>
    </lineage>
</organism>
<dbReference type="KEGG" id="salx:SALLE_v1c11050"/>
<dbReference type="Proteomes" id="UP000254792">
    <property type="component" value="Chromosome"/>
</dbReference>
<dbReference type="AlphaFoldDB" id="A0A345Z596"/>
<evidence type="ECO:0000313" key="1">
    <source>
        <dbReference type="EMBL" id="AXK51775.1"/>
    </source>
</evidence>